<dbReference type="SMART" id="SM00530">
    <property type="entry name" value="HTH_XRE"/>
    <property type="match status" value="1"/>
</dbReference>
<gene>
    <name evidence="3" type="ORF">DW957_02395</name>
    <name evidence="2" type="ORF">DXB12_13750</name>
</gene>
<evidence type="ECO:0000259" key="1">
    <source>
        <dbReference type="PROSITE" id="PS50943"/>
    </source>
</evidence>
<dbReference type="SUPFAM" id="SSF47413">
    <property type="entry name" value="lambda repressor-like DNA-binding domains"/>
    <property type="match status" value="1"/>
</dbReference>
<evidence type="ECO:0000313" key="5">
    <source>
        <dbReference type="Proteomes" id="UP000284962"/>
    </source>
</evidence>
<dbReference type="GO" id="GO:0003677">
    <property type="term" value="F:DNA binding"/>
    <property type="evidence" value="ECO:0007669"/>
    <property type="project" value="InterPro"/>
</dbReference>
<dbReference type="Proteomes" id="UP000261055">
    <property type="component" value="Unassembled WGS sequence"/>
</dbReference>
<name>A0A3E5GPK3_9FIRM</name>
<evidence type="ECO:0000313" key="2">
    <source>
        <dbReference type="EMBL" id="RGO47629.1"/>
    </source>
</evidence>
<dbReference type="EMBL" id="QSEW01000002">
    <property type="protein sequence ID" value="RHA01665.1"/>
    <property type="molecule type" value="Genomic_DNA"/>
</dbReference>
<dbReference type="AlphaFoldDB" id="A0A3E5GPK3"/>
<dbReference type="InterPro" id="IPR010982">
    <property type="entry name" value="Lambda_DNA-bd_dom_sf"/>
</dbReference>
<sequence>MKVLLGQIMYDKNLSVRQVSIMTGVSKSTINRIVNGQVSPTLDTVEQLAKGLHLKVTDLFESDIQ</sequence>
<reference evidence="4 5" key="1">
    <citation type="submission" date="2018-08" db="EMBL/GenBank/DDBJ databases">
        <title>A genome reference for cultivated species of the human gut microbiota.</title>
        <authorList>
            <person name="Zou Y."/>
            <person name="Xue W."/>
            <person name="Luo G."/>
        </authorList>
    </citation>
    <scope>NUCLEOTIDE SEQUENCE [LARGE SCALE GENOMIC DNA]</scope>
    <source>
        <strain evidence="3 5">AM46-16</strain>
        <strain evidence="2 4">OM02-12</strain>
    </source>
</reference>
<organism evidence="2 4">
    <name type="scientific">Dorea formicigenerans</name>
    <dbReference type="NCBI Taxonomy" id="39486"/>
    <lineage>
        <taxon>Bacteria</taxon>
        <taxon>Bacillati</taxon>
        <taxon>Bacillota</taxon>
        <taxon>Clostridia</taxon>
        <taxon>Lachnospirales</taxon>
        <taxon>Lachnospiraceae</taxon>
        <taxon>Dorea</taxon>
    </lineage>
</organism>
<evidence type="ECO:0000313" key="3">
    <source>
        <dbReference type="EMBL" id="RHA01665.1"/>
    </source>
</evidence>
<keyword evidence="4" id="KW-1185">Reference proteome</keyword>
<proteinExistence type="predicted"/>
<dbReference type="EMBL" id="QSVQ01000020">
    <property type="protein sequence ID" value="RGO47629.1"/>
    <property type="molecule type" value="Genomic_DNA"/>
</dbReference>
<comment type="caution">
    <text evidence="2">The sequence shown here is derived from an EMBL/GenBank/DDBJ whole genome shotgun (WGS) entry which is preliminary data.</text>
</comment>
<evidence type="ECO:0000313" key="4">
    <source>
        <dbReference type="Proteomes" id="UP000261055"/>
    </source>
</evidence>
<accession>A0A3E5GPK3</accession>
<dbReference type="CDD" id="cd00093">
    <property type="entry name" value="HTH_XRE"/>
    <property type="match status" value="1"/>
</dbReference>
<protein>
    <submittedName>
        <fullName evidence="2">XRE family transcriptional regulator</fullName>
    </submittedName>
</protein>
<dbReference type="PROSITE" id="PS50943">
    <property type="entry name" value="HTH_CROC1"/>
    <property type="match status" value="1"/>
</dbReference>
<dbReference type="Proteomes" id="UP000284962">
    <property type="component" value="Unassembled WGS sequence"/>
</dbReference>
<feature type="domain" description="HTH cro/C1-type" evidence="1">
    <location>
        <begin position="12"/>
        <end position="59"/>
    </location>
</feature>
<dbReference type="Pfam" id="PF01381">
    <property type="entry name" value="HTH_3"/>
    <property type="match status" value="1"/>
</dbReference>
<dbReference type="Gene3D" id="1.10.260.40">
    <property type="entry name" value="lambda repressor-like DNA-binding domains"/>
    <property type="match status" value="1"/>
</dbReference>
<dbReference type="InterPro" id="IPR001387">
    <property type="entry name" value="Cro/C1-type_HTH"/>
</dbReference>